<dbReference type="GO" id="GO:0045547">
    <property type="term" value="F:ditrans,polycis-polyprenyl diphosphate synthase [(2E,6E)-farnesyl diphosphate specific] activity"/>
    <property type="evidence" value="ECO:0007669"/>
    <property type="project" value="UniProtKB-EC"/>
</dbReference>
<dbReference type="Gene3D" id="3.40.1180.10">
    <property type="entry name" value="Decaprenyl diphosphate synthase-like"/>
    <property type="match status" value="1"/>
</dbReference>
<dbReference type="PANTHER" id="PTHR21528">
    <property type="entry name" value="DEHYDRODOLICHYL DIPHOSPHATE SYNTHASE COMPLEX SUBUNIT NUS1"/>
    <property type="match status" value="1"/>
</dbReference>
<dbReference type="SUPFAM" id="SSF64005">
    <property type="entry name" value="Undecaprenyl diphosphate synthase"/>
    <property type="match status" value="1"/>
</dbReference>
<keyword evidence="6" id="KW-0808">Transferase</keyword>
<dbReference type="InterPro" id="IPR038887">
    <property type="entry name" value="Nus1/NgBR"/>
</dbReference>
<comment type="similarity">
    <text evidence="4">Belongs to the UPP synthase family.</text>
</comment>
<evidence type="ECO:0000256" key="1">
    <source>
        <dbReference type="ARBA" id="ARBA00001946"/>
    </source>
</evidence>
<evidence type="ECO:0000313" key="14">
    <source>
        <dbReference type="Proteomes" id="UP001327560"/>
    </source>
</evidence>
<evidence type="ECO:0000256" key="3">
    <source>
        <dbReference type="ARBA" id="ARBA00004922"/>
    </source>
</evidence>
<dbReference type="InterPro" id="IPR036424">
    <property type="entry name" value="UPP_synth-like_sf"/>
</dbReference>
<dbReference type="PANTHER" id="PTHR21528:SF0">
    <property type="entry name" value="DEHYDRODOLICHYL DIPHOSPHATE SYNTHASE COMPLEX SUBUNIT NUS1"/>
    <property type="match status" value="1"/>
</dbReference>
<protein>
    <recommendedName>
        <fullName evidence="5">ditrans,polycis-polyprenyl diphosphate synthase [(2E,6E)-farnesyldiphosphate specific]</fullName>
        <ecNumber evidence="5">2.5.1.87</ecNumber>
    </recommendedName>
</protein>
<comment type="cofactor">
    <cofactor evidence="1">
        <name>Mg(2+)</name>
        <dbReference type="ChEBI" id="CHEBI:18420"/>
    </cofactor>
</comment>
<comment type="subcellular location">
    <subcellularLocation>
        <location evidence="2">Endoplasmic reticulum membrane</location>
    </subcellularLocation>
</comment>
<dbReference type="GO" id="GO:0005789">
    <property type="term" value="C:endoplasmic reticulum membrane"/>
    <property type="evidence" value="ECO:0007669"/>
    <property type="project" value="UniProtKB-SubCell"/>
</dbReference>
<keyword evidence="10" id="KW-1133">Transmembrane helix</keyword>
<evidence type="ECO:0000256" key="5">
    <source>
        <dbReference type="ARBA" id="ARBA00012596"/>
    </source>
</evidence>
<evidence type="ECO:0000313" key="13">
    <source>
        <dbReference type="EMBL" id="WOK93093.1"/>
    </source>
</evidence>
<reference evidence="13 14" key="1">
    <citation type="submission" date="2023-10" db="EMBL/GenBank/DDBJ databases">
        <title>Chromosome-scale genome assembly provides insights into flower coloration mechanisms of Canna indica.</title>
        <authorList>
            <person name="Li C."/>
        </authorList>
    </citation>
    <scope>NUCLEOTIDE SEQUENCE [LARGE SCALE GENOMIC DNA]</scope>
    <source>
        <tissue evidence="13">Flower</tissue>
    </source>
</reference>
<dbReference type="EMBL" id="CP136890">
    <property type="protein sequence ID" value="WOK93093.1"/>
    <property type="molecule type" value="Genomic_DNA"/>
</dbReference>
<gene>
    <name evidence="13" type="ORF">Cni_G01786</name>
</gene>
<evidence type="ECO:0000256" key="10">
    <source>
        <dbReference type="ARBA" id="ARBA00022989"/>
    </source>
</evidence>
<keyword evidence="7" id="KW-0812">Transmembrane</keyword>
<evidence type="ECO:0000256" key="12">
    <source>
        <dbReference type="ARBA" id="ARBA00047353"/>
    </source>
</evidence>
<dbReference type="AlphaFoldDB" id="A0AAQ3JN90"/>
<evidence type="ECO:0000256" key="2">
    <source>
        <dbReference type="ARBA" id="ARBA00004586"/>
    </source>
</evidence>
<evidence type="ECO:0000256" key="7">
    <source>
        <dbReference type="ARBA" id="ARBA00022692"/>
    </source>
</evidence>
<keyword evidence="8" id="KW-0256">Endoplasmic reticulum</keyword>
<name>A0AAQ3JN90_9LILI</name>
<evidence type="ECO:0000256" key="11">
    <source>
        <dbReference type="ARBA" id="ARBA00023136"/>
    </source>
</evidence>
<evidence type="ECO:0000256" key="9">
    <source>
        <dbReference type="ARBA" id="ARBA00022842"/>
    </source>
</evidence>
<keyword evidence="14" id="KW-1185">Reference proteome</keyword>
<proteinExistence type="inferred from homology"/>
<comment type="catalytic activity">
    <reaction evidence="12">
        <text>n isopentenyl diphosphate + (2E,6E)-farnesyl diphosphate = a di-trans,poly-cis-polyprenyl diphosphate + n diphosphate</text>
        <dbReference type="Rhea" id="RHEA:53008"/>
        <dbReference type="Rhea" id="RHEA-COMP:19494"/>
        <dbReference type="ChEBI" id="CHEBI:33019"/>
        <dbReference type="ChEBI" id="CHEBI:128769"/>
        <dbReference type="ChEBI" id="CHEBI:136960"/>
        <dbReference type="ChEBI" id="CHEBI:175763"/>
        <dbReference type="EC" id="2.5.1.87"/>
    </reaction>
</comment>
<evidence type="ECO:0000256" key="8">
    <source>
        <dbReference type="ARBA" id="ARBA00022824"/>
    </source>
</evidence>
<dbReference type="EC" id="2.5.1.87" evidence="5"/>
<evidence type="ECO:0000256" key="4">
    <source>
        <dbReference type="ARBA" id="ARBA00005432"/>
    </source>
</evidence>
<comment type="pathway">
    <text evidence="3">Protein modification; protein glycosylation.</text>
</comment>
<dbReference type="GO" id="GO:1904423">
    <property type="term" value="C:dehydrodolichyl diphosphate synthase complex"/>
    <property type="evidence" value="ECO:0007669"/>
    <property type="project" value="InterPro"/>
</dbReference>
<accession>A0AAQ3JN90</accession>
<sequence length="283" mass="31593">MRLGMKIPSMLKDNDIDVMDVADELTGVLTPPLQKFQSSTILKLILGFCWYLLHLVVSIVHMASCLNQLLLSCIISTGLLSKYQNLQLDNLKCLAIVVDSEEARDTTKIKQLLCWLSSINIQHITLYDMQGVLKKAIANDLKSLTSMTVRPCSDDDAQTISSQFKMDKMTIEILSFSDGKEGIGKAASFLCSKYIRGDFVSCNRSEPTFEESEVTSALKAIGYGGPEPELLLVYGPARCHLGFPAWRLRYTEIVHMGSLRSMNYGAVVKAIYDFSKKHQNYGK</sequence>
<keyword evidence="11" id="KW-0472">Membrane</keyword>
<evidence type="ECO:0000256" key="6">
    <source>
        <dbReference type="ARBA" id="ARBA00022679"/>
    </source>
</evidence>
<dbReference type="Proteomes" id="UP001327560">
    <property type="component" value="Chromosome 1"/>
</dbReference>
<keyword evidence="9" id="KW-0460">Magnesium</keyword>
<organism evidence="13 14">
    <name type="scientific">Canna indica</name>
    <name type="common">Indian-shot</name>
    <dbReference type="NCBI Taxonomy" id="4628"/>
    <lineage>
        <taxon>Eukaryota</taxon>
        <taxon>Viridiplantae</taxon>
        <taxon>Streptophyta</taxon>
        <taxon>Embryophyta</taxon>
        <taxon>Tracheophyta</taxon>
        <taxon>Spermatophyta</taxon>
        <taxon>Magnoliopsida</taxon>
        <taxon>Liliopsida</taxon>
        <taxon>Zingiberales</taxon>
        <taxon>Cannaceae</taxon>
        <taxon>Canna</taxon>
    </lineage>
</organism>